<dbReference type="RefSeq" id="WP_113946861.1">
    <property type="nucleotide sequence ID" value="NZ_QNQU01000001.1"/>
</dbReference>
<name>A0A366LD29_9SPHI</name>
<organism evidence="1 2">
    <name type="scientific">Pedobacter miscanthi</name>
    <dbReference type="NCBI Taxonomy" id="2259170"/>
    <lineage>
        <taxon>Bacteria</taxon>
        <taxon>Pseudomonadati</taxon>
        <taxon>Bacteroidota</taxon>
        <taxon>Sphingobacteriia</taxon>
        <taxon>Sphingobacteriales</taxon>
        <taxon>Sphingobacteriaceae</taxon>
        <taxon>Pedobacter</taxon>
    </lineage>
</organism>
<sequence length="88" mass="10201">MATLNHAIENQYGNTFHQSLITDHYIFYTDDGDGIIMFFRNDLKRGPFQGYRADELLIEVIFKGEWDWASEDMKFNISCILEADSEAG</sequence>
<comment type="caution">
    <text evidence="1">The sequence shown here is derived from an EMBL/GenBank/DDBJ whole genome shotgun (WGS) entry which is preliminary data.</text>
</comment>
<dbReference type="EMBL" id="QNQU01000001">
    <property type="protein sequence ID" value="RBQ11781.1"/>
    <property type="molecule type" value="Genomic_DNA"/>
</dbReference>
<dbReference type="Proteomes" id="UP000252081">
    <property type="component" value="Unassembled WGS sequence"/>
</dbReference>
<reference evidence="1 2" key="1">
    <citation type="submission" date="2018-07" db="EMBL/GenBank/DDBJ databases">
        <title>A draft genome of a endophytic bacteria, a new species of Pedobacter.</title>
        <authorList>
            <person name="Zhang Z.D."/>
            <person name="Chen Z.J."/>
        </authorList>
    </citation>
    <scope>NUCLEOTIDE SEQUENCE [LARGE SCALE GENOMIC DNA]</scope>
    <source>
        <strain evidence="1 2">RS10</strain>
    </source>
</reference>
<evidence type="ECO:0000313" key="2">
    <source>
        <dbReference type="Proteomes" id="UP000252081"/>
    </source>
</evidence>
<dbReference type="AlphaFoldDB" id="A0A366LD29"/>
<evidence type="ECO:0000313" key="1">
    <source>
        <dbReference type="EMBL" id="RBQ11781.1"/>
    </source>
</evidence>
<gene>
    <name evidence="1" type="ORF">DRW42_00450</name>
</gene>
<accession>A0A366LD29</accession>
<proteinExistence type="predicted"/>
<dbReference type="OrthoDB" id="771860at2"/>
<protein>
    <submittedName>
        <fullName evidence="1">Uncharacterized protein</fullName>
    </submittedName>
</protein>
<keyword evidence="2" id="KW-1185">Reference proteome</keyword>